<dbReference type="OrthoDB" id="6464305at2"/>
<keyword evidence="2" id="KW-0472">Membrane</keyword>
<dbReference type="EMBL" id="LZEY01000059">
    <property type="protein sequence ID" value="OBU03197.1"/>
    <property type="molecule type" value="Genomic_DNA"/>
</dbReference>
<sequence>MNTDALWRCLQYRIMQWAIAVMVCLPAGCTLWYFYLLPAFSDINVRQQTLQILTRQAETFLPVIEYPSRPAAPALLALLPETALPVLAGWQQEPQDTPSRWILTFEAYYPELAGLLDTLTAQLTELNITRLSLNPVTTSPQTSPVLLQMTLHLALPEAESPSASETDLPDINKEEHDN</sequence>
<keyword evidence="2" id="KW-0812">Transmembrane</keyword>
<proteinExistence type="predicted"/>
<reference evidence="4" key="1">
    <citation type="submission" date="2016-06" db="EMBL/GenBank/DDBJ databases">
        <authorList>
            <person name="Butler K."/>
        </authorList>
    </citation>
    <scope>NUCLEOTIDE SEQUENCE [LARGE SCALE GENOMIC DNA]</scope>
    <source>
        <strain evidence="4">GCSL-Mp20</strain>
    </source>
</reference>
<dbReference type="Proteomes" id="UP000092377">
    <property type="component" value="Unassembled WGS sequence"/>
</dbReference>
<evidence type="ECO:0000256" key="1">
    <source>
        <dbReference type="SAM" id="MobiDB-lite"/>
    </source>
</evidence>
<accession>A0A1B8H292</accession>
<dbReference type="AlphaFoldDB" id="A0A1B8H292"/>
<feature type="transmembrane region" description="Helical" evidence="2">
    <location>
        <begin position="14"/>
        <end position="36"/>
    </location>
</feature>
<gene>
    <name evidence="3" type="ORF">AYY18_11105</name>
</gene>
<evidence type="ECO:0000313" key="3">
    <source>
        <dbReference type="EMBL" id="OBU03197.1"/>
    </source>
</evidence>
<protein>
    <submittedName>
        <fullName evidence="3">Uncharacterized protein</fullName>
    </submittedName>
</protein>
<dbReference type="RefSeq" id="WP_067405910.1">
    <property type="nucleotide sequence ID" value="NZ_LZEY01000059.1"/>
</dbReference>
<evidence type="ECO:0000313" key="4">
    <source>
        <dbReference type="Proteomes" id="UP000092377"/>
    </source>
</evidence>
<evidence type="ECO:0000256" key="2">
    <source>
        <dbReference type="SAM" id="Phobius"/>
    </source>
</evidence>
<feature type="region of interest" description="Disordered" evidence="1">
    <location>
        <begin position="157"/>
        <end position="178"/>
    </location>
</feature>
<organism evidence="3 4">
    <name type="scientific">Morganella psychrotolerans</name>
    <dbReference type="NCBI Taxonomy" id="368603"/>
    <lineage>
        <taxon>Bacteria</taxon>
        <taxon>Pseudomonadati</taxon>
        <taxon>Pseudomonadota</taxon>
        <taxon>Gammaproteobacteria</taxon>
        <taxon>Enterobacterales</taxon>
        <taxon>Morganellaceae</taxon>
        <taxon>Morganella</taxon>
    </lineage>
</organism>
<keyword evidence="4" id="KW-1185">Reference proteome</keyword>
<name>A0A1B8H292_9GAMM</name>
<comment type="caution">
    <text evidence="3">The sequence shown here is derived from an EMBL/GenBank/DDBJ whole genome shotgun (WGS) entry which is preliminary data.</text>
</comment>
<keyword evidence="2" id="KW-1133">Transmembrane helix</keyword>